<evidence type="ECO:0000313" key="3">
    <source>
        <dbReference type="Proteomes" id="UP001179361"/>
    </source>
</evidence>
<organism evidence="2 3">
    <name type="scientific">Massilia phyllostachyos</name>
    <dbReference type="NCBI Taxonomy" id="2898585"/>
    <lineage>
        <taxon>Bacteria</taxon>
        <taxon>Pseudomonadati</taxon>
        <taxon>Pseudomonadota</taxon>
        <taxon>Betaproteobacteria</taxon>
        <taxon>Burkholderiales</taxon>
        <taxon>Oxalobacteraceae</taxon>
        <taxon>Telluria group</taxon>
        <taxon>Massilia</taxon>
    </lineage>
</organism>
<feature type="compositionally biased region" description="Basic and acidic residues" evidence="1">
    <location>
        <begin position="41"/>
        <end position="108"/>
    </location>
</feature>
<dbReference type="RefSeq" id="WP_231059913.1">
    <property type="nucleotide sequence ID" value="NZ_JAJNOC010000008.1"/>
</dbReference>
<dbReference type="Proteomes" id="UP001179361">
    <property type="component" value="Unassembled WGS sequence"/>
</dbReference>
<keyword evidence="3" id="KW-1185">Reference proteome</keyword>
<dbReference type="EMBL" id="JAJNOC010000008">
    <property type="protein sequence ID" value="MCD2518629.1"/>
    <property type="molecule type" value="Genomic_DNA"/>
</dbReference>
<sequence length="122" mass="14276">MNNALNTIQAAKDGGLARLVRNGVVACMLVCATAGAMAQDRGPRRDEMQQQQMRDRYESRAQDRFDNRANEMRDNARRQEQIEDMRRESEGRRGRLTPDERRELKRQINEANVDLYPNARRR</sequence>
<feature type="region of interest" description="Disordered" evidence="1">
    <location>
        <begin position="36"/>
        <end position="122"/>
    </location>
</feature>
<comment type="caution">
    <text evidence="2">The sequence shown here is derived from an EMBL/GenBank/DDBJ whole genome shotgun (WGS) entry which is preliminary data.</text>
</comment>
<name>A0ABS8QA68_9BURK</name>
<gene>
    <name evidence="2" type="ORF">LQ564_20230</name>
</gene>
<reference evidence="2" key="1">
    <citation type="submission" date="2021-11" db="EMBL/GenBank/DDBJ databases">
        <title>The complete genome of Massilia sp sp. G4R7.</title>
        <authorList>
            <person name="Liu L."/>
            <person name="Yue J."/>
            <person name="Yuan J."/>
            <person name="Yang F."/>
            <person name="Li L."/>
        </authorList>
    </citation>
    <scope>NUCLEOTIDE SEQUENCE</scope>
    <source>
        <strain evidence="2">G4R7</strain>
    </source>
</reference>
<evidence type="ECO:0000256" key="1">
    <source>
        <dbReference type="SAM" id="MobiDB-lite"/>
    </source>
</evidence>
<accession>A0ABS8QA68</accession>
<proteinExistence type="predicted"/>
<evidence type="ECO:0000313" key="2">
    <source>
        <dbReference type="EMBL" id="MCD2518629.1"/>
    </source>
</evidence>
<protein>
    <submittedName>
        <fullName evidence="2">Uncharacterized protein</fullName>
    </submittedName>
</protein>